<reference evidence="7" key="1">
    <citation type="submission" date="2011-12" db="EMBL/GenBank/DDBJ databases">
        <title>Complete sequence of Methanoregula formicicum SMSP.</title>
        <authorList>
            <person name="Lucas S."/>
            <person name="Han J."/>
            <person name="Lapidus A."/>
            <person name="Cheng J.-F."/>
            <person name="Goodwin L."/>
            <person name="Pitluck S."/>
            <person name="Peters L."/>
            <person name="Ovchinnikova G."/>
            <person name="Teshima H."/>
            <person name="Detter J.C."/>
            <person name="Han C."/>
            <person name="Tapia R."/>
            <person name="Land M."/>
            <person name="Hauser L."/>
            <person name="Kyrpides N."/>
            <person name="Ivanova N."/>
            <person name="Pagani I."/>
            <person name="Imachi H."/>
            <person name="Tamaki H."/>
            <person name="Sekiguchi Y."/>
            <person name="Kamagata Y."/>
            <person name="Cadillo-Quiroz H."/>
            <person name="Zinder S."/>
            <person name="Liu W.-T."/>
            <person name="Woyke T."/>
        </authorList>
    </citation>
    <scope>NUCLEOTIDE SEQUENCE [LARGE SCALE GENOMIC DNA]</scope>
    <source>
        <strain evidence="7">DSM 22288 / NBRC 105244 / SMSP</strain>
    </source>
</reference>
<dbReference type="Pfam" id="PF01325">
    <property type="entry name" value="Fe_dep_repress"/>
    <property type="match status" value="1"/>
</dbReference>
<evidence type="ECO:0000256" key="4">
    <source>
        <dbReference type="ARBA" id="ARBA00023163"/>
    </source>
</evidence>
<dbReference type="SUPFAM" id="SSF47979">
    <property type="entry name" value="Iron-dependent repressor protein, dimerization domain"/>
    <property type="match status" value="1"/>
</dbReference>
<evidence type="ECO:0000256" key="3">
    <source>
        <dbReference type="ARBA" id="ARBA00023125"/>
    </source>
</evidence>
<dbReference type="AlphaFoldDB" id="L0HKU9"/>
<dbReference type="InterPro" id="IPR036390">
    <property type="entry name" value="WH_DNA-bd_sf"/>
</dbReference>
<keyword evidence="3" id="KW-0238">DNA-binding</keyword>
<gene>
    <name evidence="6" type="ordered locus">Metfor_2681</name>
</gene>
<dbReference type="Pfam" id="PF02742">
    <property type="entry name" value="Fe_dep_repr_C"/>
    <property type="match status" value="1"/>
</dbReference>
<dbReference type="eggNOG" id="arCOG02100">
    <property type="taxonomic scope" value="Archaea"/>
</dbReference>
<dbReference type="GO" id="GO:0003677">
    <property type="term" value="F:DNA binding"/>
    <property type="evidence" value="ECO:0007669"/>
    <property type="project" value="UniProtKB-KW"/>
</dbReference>
<dbReference type="Proteomes" id="UP000010824">
    <property type="component" value="Chromosome"/>
</dbReference>
<dbReference type="OrthoDB" id="24735at2157"/>
<keyword evidence="4" id="KW-0804">Transcription</keyword>
<dbReference type="STRING" id="593750.Metfor_2681"/>
<evidence type="ECO:0000259" key="5">
    <source>
        <dbReference type="PROSITE" id="PS50944"/>
    </source>
</evidence>
<keyword evidence="2" id="KW-0805">Transcription regulation</keyword>
<dbReference type="InterPro" id="IPR022689">
    <property type="entry name" value="Iron_dep_repressor"/>
</dbReference>
<evidence type="ECO:0000256" key="2">
    <source>
        <dbReference type="ARBA" id="ARBA00023015"/>
    </source>
</evidence>
<evidence type="ECO:0000313" key="7">
    <source>
        <dbReference type="Proteomes" id="UP000010824"/>
    </source>
</evidence>
<dbReference type="PANTHER" id="PTHR33238:SF7">
    <property type="entry name" value="IRON-DEPENDENT TRANSCRIPTIONAL REGULATOR"/>
    <property type="match status" value="1"/>
</dbReference>
<reference evidence="6 7" key="2">
    <citation type="journal article" date="2014" name="Genome Announc.">
        <title>Complete Genome Sequence of Methanoregula formicica SMSPT, a Mesophilic Hydrogenotrophic Methanogen Isolated from a Methanogenic Upflow Anaerobic Sludge Blanket Reactor.</title>
        <authorList>
            <person name="Yamamoto K."/>
            <person name="Tamaki H."/>
            <person name="Cadillo-Quiroz H."/>
            <person name="Imachi H."/>
            <person name="Kyrpides N."/>
            <person name="Woyke T."/>
            <person name="Goodwin L."/>
            <person name="Zinder S.H."/>
            <person name="Kamagata Y."/>
            <person name="Liu W.T."/>
        </authorList>
    </citation>
    <scope>NUCLEOTIDE SEQUENCE [LARGE SCALE GENOMIC DNA]</scope>
    <source>
        <strain evidence="7">DSM 22288 / NBRC 105244 / SMSP</strain>
    </source>
</reference>
<feature type="domain" description="HTH dtxR-type" evidence="5">
    <location>
        <begin position="20"/>
        <end position="67"/>
    </location>
</feature>
<keyword evidence="7" id="KW-1185">Reference proteome</keyword>
<dbReference type="HOGENOM" id="CLU_069532_4_1_2"/>
<name>L0HKU9_METFS</name>
<accession>L0HKU9</accession>
<dbReference type="InterPro" id="IPR050536">
    <property type="entry name" value="DtxR_MntR_Metal-Reg"/>
</dbReference>
<proteinExistence type="inferred from homology"/>
<dbReference type="GeneID" id="14308464"/>
<dbReference type="Gene3D" id="1.10.10.10">
    <property type="entry name" value="Winged helix-like DNA-binding domain superfamily/Winged helix DNA-binding domain"/>
    <property type="match status" value="1"/>
</dbReference>
<evidence type="ECO:0000313" key="6">
    <source>
        <dbReference type="EMBL" id="AGB03669.1"/>
    </source>
</evidence>
<organism evidence="6 7">
    <name type="scientific">Methanoregula formicica (strain DSM 22288 / NBRC 105244 / SMSP)</name>
    <dbReference type="NCBI Taxonomy" id="593750"/>
    <lineage>
        <taxon>Archaea</taxon>
        <taxon>Methanobacteriati</taxon>
        <taxon>Methanobacteriota</taxon>
        <taxon>Stenosarchaea group</taxon>
        <taxon>Methanomicrobia</taxon>
        <taxon>Methanomicrobiales</taxon>
        <taxon>Methanoregulaceae</taxon>
        <taxon>Methanoregula</taxon>
    </lineage>
</organism>
<dbReference type="PROSITE" id="PS50944">
    <property type="entry name" value="HTH_DTXR"/>
    <property type="match status" value="1"/>
</dbReference>
<dbReference type="InterPro" id="IPR000835">
    <property type="entry name" value="HTH_MarR-typ"/>
</dbReference>
<dbReference type="InterPro" id="IPR036421">
    <property type="entry name" value="Fe_dep_repressor_sf"/>
</dbReference>
<evidence type="ECO:0000256" key="1">
    <source>
        <dbReference type="ARBA" id="ARBA00007871"/>
    </source>
</evidence>
<dbReference type="GO" id="GO:0046983">
    <property type="term" value="F:protein dimerization activity"/>
    <property type="evidence" value="ECO:0007669"/>
    <property type="project" value="InterPro"/>
</dbReference>
<dbReference type="GO" id="GO:0003700">
    <property type="term" value="F:DNA-binding transcription factor activity"/>
    <property type="evidence" value="ECO:0007669"/>
    <property type="project" value="InterPro"/>
</dbReference>
<dbReference type="SMART" id="SM00347">
    <property type="entry name" value="HTH_MARR"/>
    <property type="match status" value="1"/>
</dbReference>
<comment type="similarity">
    <text evidence="1">Belongs to the DtxR/MntR family.</text>
</comment>
<dbReference type="PANTHER" id="PTHR33238">
    <property type="entry name" value="IRON (METAL) DEPENDENT REPRESSOR, DTXR FAMILY"/>
    <property type="match status" value="1"/>
</dbReference>
<protein>
    <submittedName>
        <fullName evidence="6">Mn-dependent transcriptional regulator</fullName>
    </submittedName>
</protein>
<dbReference type="GO" id="GO:0046914">
    <property type="term" value="F:transition metal ion binding"/>
    <property type="evidence" value="ECO:0007669"/>
    <property type="project" value="InterPro"/>
</dbReference>
<dbReference type="InParanoid" id="L0HKU9"/>
<sequence>MTPVEGLELAPRKVGFLRFLSERGGSARTTEIAAHFGVDPSTITKIIGDLAETGYLHHTPYYGVSLTDEGKQYAQFLVKRHRILSLLLVRNGLSREDACREVSRFESFISRNAIDTMCRAMGHPQLGACGEITHDDGCLAENARHEHGKKRIVRS</sequence>
<dbReference type="InterPro" id="IPR036388">
    <property type="entry name" value="WH-like_DNA-bd_sf"/>
</dbReference>
<dbReference type="EMBL" id="CP003167">
    <property type="protein sequence ID" value="AGB03669.1"/>
    <property type="molecule type" value="Genomic_DNA"/>
</dbReference>
<dbReference type="SMART" id="SM00529">
    <property type="entry name" value="HTH_DTXR"/>
    <property type="match status" value="1"/>
</dbReference>
<dbReference type="InterPro" id="IPR022687">
    <property type="entry name" value="HTH_DTXR"/>
</dbReference>
<dbReference type="KEGG" id="mfo:Metfor_2681"/>
<dbReference type="InterPro" id="IPR001367">
    <property type="entry name" value="Fe_dep_repressor"/>
</dbReference>
<dbReference type="SUPFAM" id="SSF46785">
    <property type="entry name" value="Winged helix' DNA-binding domain"/>
    <property type="match status" value="1"/>
</dbReference>
<dbReference type="RefSeq" id="WP_015286631.1">
    <property type="nucleotide sequence ID" value="NC_019943.1"/>
</dbReference>